<evidence type="ECO:0000256" key="7">
    <source>
        <dbReference type="RuleBase" id="RU368066"/>
    </source>
</evidence>
<feature type="transmembrane region" description="Helical" evidence="7">
    <location>
        <begin position="518"/>
        <end position="539"/>
    </location>
</feature>
<keyword evidence="3 7" id="KW-0812">Transmembrane</keyword>
<dbReference type="Pfam" id="PF04515">
    <property type="entry name" value="Choline_transpo"/>
    <property type="match status" value="1"/>
</dbReference>
<name>A0ABP0KTD8_9DINO</name>
<evidence type="ECO:0000256" key="3">
    <source>
        <dbReference type="ARBA" id="ARBA00022692"/>
    </source>
</evidence>
<reference evidence="9 10" key="1">
    <citation type="submission" date="2024-02" db="EMBL/GenBank/DDBJ databases">
        <authorList>
            <person name="Chen Y."/>
            <person name="Shah S."/>
            <person name="Dougan E. K."/>
            <person name="Thang M."/>
            <person name="Chan C."/>
        </authorList>
    </citation>
    <scope>NUCLEOTIDE SEQUENCE [LARGE SCALE GENOMIC DNA]</scope>
</reference>
<organism evidence="9 10">
    <name type="scientific">Durusdinium trenchii</name>
    <dbReference type="NCBI Taxonomy" id="1381693"/>
    <lineage>
        <taxon>Eukaryota</taxon>
        <taxon>Sar</taxon>
        <taxon>Alveolata</taxon>
        <taxon>Dinophyceae</taxon>
        <taxon>Suessiales</taxon>
        <taxon>Symbiodiniaceae</taxon>
        <taxon>Durusdinium</taxon>
    </lineage>
</organism>
<comment type="subcellular location">
    <subcellularLocation>
        <location evidence="7">Cell membrane</location>
        <topology evidence="7">Multi-pass membrane protein</topology>
    </subcellularLocation>
    <subcellularLocation>
        <location evidence="1">Membrane</location>
        <topology evidence="1">Multi-pass membrane protein</topology>
    </subcellularLocation>
</comment>
<keyword evidence="10" id="KW-1185">Reference proteome</keyword>
<feature type="transmembrane region" description="Helical" evidence="7">
    <location>
        <begin position="193"/>
        <end position="216"/>
    </location>
</feature>
<sequence>MFGLFESHTNDENTGDELEDETRGAVPQEEPPRIGILPDEVERQCTDVRFLLFTILVFSGVGWLSCSYVHKADLRRLTQGYSFHKLLCTTRKVDDPHDLLKVPPTSYTFWCLNSTGNGLDLEYPQCLQECPISAMQKINCGPGGAHPREAYPSTPFGVFCMPLDGKLHAQVTHSFSSMRGALLRFMSTIYGNWYIFLAAAILATLIGYLYIVGLFLDAKTVVNATFNLITFLPLGTGIYLLLVALQPGSALDVYSYINMDESDQRQQKILAGSTLLTLGLGMWCITSAYKETIKKASDCLEAAGDCVTEEWSILVAPLGAIAAEMVICAVGYYIVACVAAVLKADDIIKLPEADDPVTARRIGIPWKPQEIAQVFGVVVIMIWAVQIVLGATKCAMAYVTEIWYFTPPANEDGSREREEYCVLIKAYCQLVRYHIGTISFGAFLSVVGGLPAYVIGWLQVFKMCRCSCSSKFRQYVLGDSARFAYIDLCLHSESYLEGGMNASKVLKRELMHVHELQGALWMFHIAGVGLCMTGSAYILDLAIRVVPSFSDPNSTLFILETRGVFMLNGITGMFIGHSIMLGFDTVFDTLLYCYAIQLKREKEALVELEDRRSTGREHHLLWFIPPESEEESNPDENNFLPRRMKDVCQSYTSSAAQGNLS</sequence>
<proteinExistence type="inferred from homology"/>
<evidence type="ECO:0000256" key="2">
    <source>
        <dbReference type="ARBA" id="ARBA00007168"/>
    </source>
</evidence>
<comment type="function">
    <text evidence="7">Choline transporter.</text>
</comment>
<evidence type="ECO:0000256" key="6">
    <source>
        <dbReference type="ARBA" id="ARBA00023180"/>
    </source>
</evidence>
<gene>
    <name evidence="9" type="ORF">SCF082_LOCUS19098</name>
</gene>
<feature type="region of interest" description="Disordered" evidence="8">
    <location>
        <begin position="1"/>
        <end position="33"/>
    </location>
</feature>
<dbReference type="EMBL" id="CAXAMM010012980">
    <property type="protein sequence ID" value="CAK9030149.1"/>
    <property type="molecule type" value="Genomic_DNA"/>
</dbReference>
<comment type="similarity">
    <text evidence="2 7">Belongs to the CTL (choline transporter-like) family.</text>
</comment>
<feature type="transmembrane region" description="Helical" evidence="7">
    <location>
        <begin position="236"/>
        <end position="257"/>
    </location>
</feature>
<dbReference type="PANTHER" id="PTHR12385">
    <property type="entry name" value="CHOLINE TRANSPORTER-LIKE (SLC FAMILY 44)"/>
    <property type="match status" value="1"/>
</dbReference>
<evidence type="ECO:0000313" key="9">
    <source>
        <dbReference type="EMBL" id="CAK9030149.1"/>
    </source>
</evidence>
<evidence type="ECO:0000256" key="4">
    <source>
        <dbReference type="ARBA" id="ARBA00022989"/>
    </source>
</evidence>
<feature type="transmembrane region" description="Helical" evidence="7">
    <location>
        <begin position="433"/>
        <end position="455"/>
    </location>
</feature>
<protein>
    <recommendedName>
        <fullName evidence="7">Choline transporter-like protein</fullName>
    </recommendedName>
</protein>
<comment type="caution">
    <text evidence="9">The sequence shown here is derived from an EMBL/GenBank/DDBJ whole genome shotgun (WGS) entry which is preliminary data.</text>
</comment>
<accession>A0ABP0KTD8</accession>
<dbReference type="InterPro" id="IPR007603">
    <property type="entry name" value="Choline_transptr-like"/>
</dbReference>
<feature type="transmembrane region" description="Helical" evidence="7">
    <location>
        <begin position="574"/>
        <end position="595"/>
    </location>
</feature>
<feature type="transmembrane region" description="Helical" evidence="7">
    <location>
        <begin position="371"/>
        <end position="389"/>
    </location>
</feature>
<keyword evidence="5 7" id="KW-0472">Membrane</keyword>
<feature type="transmembrane region" description="Helical" evidence="7">
    <location>
        <begin position="269"/>
        <end position="289"/>
    </location>
</feature>
<feature type="transmembrane region" description="Helical" evidence="7">
    <location>
        <begin position="318"/>
        <end position="342"/>
    </location>
</feature>
<evidence type="ECO:0000313" key="10">
    <source>
        <dbReference type="Proteomes" id="UP001642464"/>
    </source>
</evidence>
<keyword evidence="6" id="KW-0325">Glycoprotein</keyword>
<evidence type="ECO:0000256" key="5">
    <source>
        <dbReference type="ARBA" id="ARBA00023136"/>
    </source>
</evidence>
<keyword evidence="4 7" id="KW-1133">Transmembrane helix</keyword>
<evidence type="ECO:0000256" key="8">
    <source>
        <dbReference type="SAM" id="MobiDB-lite"/>
    </source>
</evidence>
<evidence type="ECO:0000256" key="1">
    <source>
        <dbReference type="ARBA" id="ARBA00004141"/>
    </source>
</evidence>
<dbReference type="Proteomes" id="UP001642464">
    <property type="component" value="Unassembled WGS sequence"/>
</dbReference>
<feature type="transmembrane region" description="Helical" evidence="7">
    <location>
        <begin position="50"/>
        <end position="69"/>
    </location>
</feature>
<dbReference type="PANTHER" id="PTHR12385:SF14">
    <property type="entry name" value="CHOLINE TRANSPORTER-LIKE 2"/>
    <property type="match status" value="1"/>
</dbReference>